<keyword evidence="1" id="KW-0489">Methyltransferase</keyword>
<dbReference type="GO" id="GO:0032259">
    <property type="term" value="P:methylation"/>
    <property type="evidence" value="ECO:0007669"/>
    <property type="project" value="UniProtKB-KW"/>
</dbReference>
<keyword evidence="2" id="KW-1185">Reference proteome</keyword>
<dbReference type="EMBL" id="CP032695">
    <property type="protein sequence ID" value="AYG62879.1"/>
    <property type="molecule type" value="Genomic_DNA"/>
</dbReference>
<dbReference type="KEGG" id="rjg:CCGE525_29610"/>
<dbReference type="AlphaFoldDB" id="A0A387FW48"/>
<accession>A0A387FW48</accession>
<dbReference type="GO" id="GO:0008168">
    <property type="term" value="F:methyltransferase activity"/>
    <property type="evidence" value="ECO:0007669"/>
    <property type="project" value="UniProtKB-KW"/>
</dbReference>
<sequence length="273" mass="30449">MTTASLSKNTRSILGGTVRSLGRSLSPLRAAGGRLRYLSPFPRRFTGAYSSYEAAFAAAKTMPMAGYDHEEIANAGFSLMCQVLPWDYPVMFWMRNLMQEVDGLIDAGGHMGTKYRAFRPLLQFDESFRWIVYDLPSIARVGRRLAQQEGLTGLTFVDRIEDAGGIPLFLGSGLMQYLDVPLSSLLRRLPALPLHLILNKVAFHKSGTVVTLERISGSYVPYQMRDEATFLSDVTQLGYKQIDRWAIPSLCHLIDTHPELGPSESAGFYFRLG</sequence>
<protein>
    <submittedName>
        <fullName evidence="1">Methyltransferase, TIGR04325 family</fullName>
        <ecNumber evidence="1">2.1.1.-</ecNumber>
    </submittedName>
</protein>
<proteinExistence type="predicted"/>
<keyword evidence="1" id="KW-0808">Transferase</keyword>
<organism evidence="1 2">
    <name type="scientific">Rhizobium jaguaris</name>
    <dbReference type="NCBI Taxonomy" id="1312183"/>
    <lineage>
        <taxon>Bacteria</taxon>
        <taxon>Pseudomonadati</taxon>
        <taxon>Pseudomonadota</taxon>
        <taxon>Alphaproteobacteria</taxon>
        <taxon>Hyphomicrobiales</taxon>
        <taxon>Rhizobiaceae</taxon>
        <taxon>Rhizobium/Agrobacterium group</taxon>
        <taxon>Rhizobium</taxon>
    </lineage>
</organism>
<geneLocation type="plasmid" evidence="2">
    <name>prccge525c</name>
</geneLocation>
<dbReference type="NCBIfam" id="TIGR04325">
    <property type="entry name" value="MTase_LIC12133"/>
    <property type="match status" value="1"/>
</dbReference>
<dbReference type="OrthoDB" id="118271at2"/>
<dbReference type="Proteomes" id="UP000282195">
    <property type="component" value="Plasmid pRCCGE525c"/>
</dbReference>
<dbReference type="RefSeq" id="WP_120707789.1">
    <property type="nucleotide sequence ID" value="NZ_CP032695.1"/>
</dbReference>
<dbReference type="InterPro" id="IPR027612">
    <property type="entry name" value="Put_MTase_LIC12133"/>
</dbReference>
<keyword evidence="1" id="KW-0614">Plasmid</keyword>
<reference evidence="1 2" key="1">
    <citation type="submission" date="2018-10" db="EMBL/GenBank/DDBJ databases">
        <title>Rhizobium etli, R. leguminosarum and a new Rhizobium genospecies from Phaseolus dumosus.</title>
        <authorList>
            <person name="Ramirez-Puebla S.T."/>
            <person name="Rogel-Hernandez M.A."/>
            <person name="Guerrero G."/>
            <person name="Ormeno-Orrillo E."/>
            <person name="Martinez-Romero J.C."/>
            <person name="Negrete-Yankelevich S."/>
            <person name="Martinez-Romero E."/>
        </authorList>
    </citation>
    <scope>NUCLEOTIDE SEQUENCE [LARGE SCALE GENOMIC DNA]</scope>
    <source>
        <strain evidence="1 2">CCGE525</strain>
        <plasmid evidence="2">prccge525c</plasmid>
    </source>
</reference>
<gene>
    <name evidence="1" type="ORF">CCGE525_29610</name>
</gene>
<evidence type="ECO:0000313" key="2">
    <source>
        <dbReference type="Proteomes" id="UP000282195"/>
    </source>
</evidence>
<evidence type="ECO:0000313" key="1">
    <source>
        <dbReference type="EMBL" id="AYG62879.1"/>
    </source>
</evidence>
<dbReference type="EC" id="2.1.1.-" evidence="1"/>
<name>A0A387FW48_9HYPH</name>